<dbReference type="PANTHER" id="PTHR12778">
    <property type="entry name" value="SOLUTE CARRIER FAMILY 33 ACETYL-COA TRANSPORTER -RELATED"/>
    <property type="match status" value="1"/>
</dbReference>
<feature type="transmembrane region" description="Helical" evidence="6">
    <location>
        <begin position="153"/>
        <end position="177"/>
    </location>
</feature>
<proteinExistence type="predicted"/>
<feature type="transmembrane region" description="Helical" evidence="6">
    <location>
        <begin position="229"/>
        <end position="254"/>
    </location>
</feature>
<dbReference type="Proteomes" id="UP000245252">
    <property type="component" value="Unassembled WGS sequence"/>
</dbReference>
<dbReference type="GO" id="GO:0035348">
    <property type="term" value="P:acetyl-CoA transmembrane transport"/>
    <property type="evidence" value="ECO:0007669"/>
    <property type="project" value="InterPro"/>
</dbReference>
<feature type="transmembrane region" description="Helical" evidence="6">
    <location>
        <begin position="300"/>
        <end position="319"/>
    </location>
</feature>
<dbReference type="InterPro" id="IPR036259">
    <property type="entry name" value="MFS_trans_sf"/>
</dbReference>
<gene>
    <name evidence="7" type="ORF">DEM27_27750</name>
</gene>
<dbReference type="EMBL" id="QFBC01000018">
    <property type="protein sequence ID" value="PWE53166.1"/>
    <property type="molecule type" value="Genomic_DNA"/>
</dbReference>
<feature type="transmembrane region" description="Helical" evidence="6">
    <location>
        <begin position="51"/>
        <end position="70"/>
    </location>
</feature>
<evidence type="ECO:0000256" key="3">
    <source>
        <dbReference type="ARBA" id="ARBA00022692"/>
    </source>
</evidence>
<keyword evidence="4 6" id="KW-1133">Transmembrane helix</keyword>
<evidence type="ECO:0000256" key="2">
    <source>
        <dbReference type="ARBA" id="ARBA00022448"/>
    </source>
</evidence>
<evidence type="ECO:0000256" key="6">
    <source>
        <dbReference type="SAM" id="Phobius"/>
    </source>
</evidence>
<feature type="transmembrane region" description="Helical" evidence="6">
    <location>
        <begin position="183"/>
        <end position="203"/>
    </location>
</feature>
<evidence type="ECO:0000313" key="8">
    <source>
        <dbReference type="Proteomes" id="UP000245252"/>
    </source>
</evidence>
<dbReference type="Gene3D" id="1.20.1250.20">
    <property type="entry name" value="MFS general substrate transporter like domains"/>
    <property type="match status" value="1"/>
</dbReference>
<keyword evidence="5 6" id="KW-0472">Membrane</keyword>
<keyword evidence="2" id="KW-0813">Transport</keyword>
<dbReference type="PANTHER" id="PTHR12778:SF10">
    <property type="entry name" value="MAJOR FACILITATOR SUPERFAMILY DOMAIN-CONTAINING PROTEIN 3"/>
    <property type="match status" value="1"/>
</dbReference>
<organism evidence="7 8">
    <name type="scientific">Metarhizobium album</name>
    <dbReference type="NCBI Taxonomy" id="2182425"/>
    <lineage>
        <taxon>Bacteria</taxon>
        <taxon>Pseudomonadati</taxon>
        <taxon>Pseudomonadota</taxon>
        <taxon>Alphaproteobacteria</taxon>
        <taxon>Hyphomicrobiales</taxon>
        <taxon>Rhizobiaceae</taxon>
        <taxon>Metarhizobium</taxon>
    </lineage>
</organism>
<name>A0A2U2DIN1_9HYPH</name>
<feature type="transmembrane region" description="Helical" evidence="6">
    <location>
        <begin position="266"/>
        <end position="288"/>
    </location>
</feature>
<dbReference type="InterPro" id="IPR004752">
    <property type="entry name" value="AmpG_permease/AT-1"/>
</dbReference>
<protein>
    <submittedName>
        <fullName evidence="7">MFS transporter</fullName>
    </submittedName>
</protein>
<accession>A0A2U2DIN1</accession>
<dbReference type="SUPFAM" id="SSF103473">
    <property type="entry name" value="MFS general substrate transporter"/>
    <property type="match status" value="1"/>
</dbReference>
<feature type="transmembrane region" description="Helical" evidence="6">
    <location>
        <begin position="20"/>
        <end position="39"/>
    </location>
</feature>
<feature type="transmembrane region" description="Helical" evidence="6">
    <location>
        <begin position="116"/>
        <end position="133"/>
    </location>
</feature>
<evidence type="ECO:0000256" key="4">
    <source>
        <dbReference type="ARBA" id="ARBA00022989"/>
    </source>
</evidence>
<dbReference type="InterPro" id="IPR024371">
    <property type="entry name" value="AcetylCoA_trans_1-like"/>
</dbReference>
<dbReference type="OrthoDB" id="9787815at2"/>
<feature type="transmembrane region" description="Helical" evidence="6">
    <location>
        <begin position="361"/>
        <end position="381"/>
    </location>
</feature>
<evidence type="ECO:0000256" key="5">
    <source>
        <dbReference type="ARBA" id="ARBA00023136"/>
    </source>
</evidence>
<comment type="subcellular location">
    <subcellularLocation>
        <location evidence="1">Membrane</location>
        <topology evidence="1">Multi-pass membrane protein</topology>
    </subcellularLocation>
</comment>
<keyword evidence="8" id="KW-1185">Reference proteome</keyword>
<dbReference type="RefSeq" id="WP_109461500.1">
    <property type="nucleotide sequence ID" value="NZ_QFBC01000018.1"/>
</dbReference>
<dbReference type="Pfam" id="PF13000">
    <property type="entry name" value="Acatn"/>
    <property type="match status" value="1"/>
</dbReference>
<evidence type="ECO:0000256" key="1">
    <source>
        <dbReference type="ARBA" id="ARBA00004141"/>
    </source>
</evidence>
<comment type="caution">
    <text evidence="7">The sequence shown here is derived from an EMBL/GenBank/DDBJ whole genome shotgun (WGS) entry which is preliminary data.</text>
</comment>
<keyword evidence="3 6" id="KW-0812">Transmembrane</keyword>
<feature type="transmembrane region" description="Helical" evidence="6">
    <location>
        <begin position="325"/>
        <end position="349"/>
    </location>
</feature>
<dbReference type="GO" id="GO:0016020">
    <property type="term" value="C:membrane"/>
    <property type="evidence" value="ECO:0007669"/>
    <property type="project" value="UniProtKB-SubCell"/>
</dbReference>
<feature type="transmembrane region" description="Helical" evidence="6">
    <location>
        <begin position="387"/>
        <end position="405"/>
    </location>
</feature>
<sequence length="415" mass="42816">MTDMSLAAASTPATAATGRARLLILLGVLYFTQGLPMGLSMEALPVLMRQNGVPLEMIALVPLAGLPWILKLFWAPMVDNRWGPRLGRRRSWIIPMQAVLALTLSVTAFLPLSGPNIWIAVLMLAVGAIASATQDTATDGLAAEQLTGSGLAYANALQIGGMMAGFMVGGGGTLLMADPLGQMGTFLVLALFPAATVLIALAWREPPRVKSAPGDTPARLISTFRRQGIWTLLILAFIYGGAHAGGLSVSKIFLVDLGWSNSGTGTISTISGLVMLILGCPLGSYLTIASRWRAMSIGMLLAATAFLFWGLIAGGMLAASWVNVVLAISLLSIASGIIAVSAATILMAFGAGGNQAGTDITVLQSANVLGEMVIAGLVVWIAGQSGYAMTFGGAAAALLIVAFGVSRMSRRAATA</sequence>
<evidence type="ECO:0000313" key="7">
    <source>
        <dbReference type="EMBL" id="PWE53166.1"/>
    </source>
</evidence>
<dbReference type="GO" id="GO:0008521">
    <property type="term" value="F:acetyl-CoA transmembrane transporter activity"/>
    <property type="evidence" value="ECO:0007669"/>
    <property type="project" value="InterPro"/>
</dbReference>
<dbReference type="AlphaFoldDB" id="A0A2U2DIN1"/>
<reference evidence="7 8" key="1">
    <citation type="submission" date="2018-05" db="EMBL/GenBank/DDBJ databases">
        <title>The draft genome of strain NS-104.</title>
        <authorList>
            <person name="Hang P."/>
            <person name="Jiang J."/>
        </authorList>
    </citation>
    <scope>NUCLEOTIDE SEQUENCE [LARGE SCALE GENOMIC DNA]</scope>
    <source>
        <strain evidence="7 8">NS-104</strain>
    </source>
</reference>
<feature type="transmembrane region" description="Helical" evidence="6">
    <location>
        <begin position="91"/>
        <end position="110"/>
    </location>
</feature>